<comment type="caution">
    <text evidence="1">The sequence shown here is derived from an EMBL/GenBank/DDBJ whole genome shotgun (WGS) entry which is preliminary data.</text>
</comment>
<dbReference type="EMBL" id="QFWQ01000009">
    <property type="protein sequence ID" value="RCS28852.1"/>
    <property type="molecule type" value="Genomic_DNA"/>
</dbReference>
<dbReference type="Proteomes" id="UP000252387">
    <property type="component" value="Unassembled WGS sequence"/>
</dbReference>
<proteinExistence type="predicted"/>
<keyword evidence="2" id="KW-1185">Reference proteome</keyword>
<sequence length="125" mass="13188">MEVRTGGSLMSGKTKSRSATACPITTDGFIVRIGSGLQAVARLALVCLLASFSAHAAGSDSTSIDCNADHCGLLADGAYPNLVIGRLDHVDTAVDMARAFHWAEKQESECRFQGGRLKVDSDPDF</sequence>
<gene>
    <name evidence="1" type="ORF">DEO45_14215</name>
</gene>
<accession>A0A368KA89</accession>
<organism evidence="1 2">
    <name type="scientific">Rhodanobacter denitrificans</name>
    <dbReference type="NCBI Taxonomy" id="666685"/>
    <lineage>
        <taxon>Bacteria</taxon>
        <taxon>Pseudomonadati</taxon>
        <taxon>Pseudomonadota</taxon>
        <taxon>Gammaproteobacteria</taxon>
        <taxon>Lysobacterales</taxon>
        <taxon>Rhodanobacteraceae</taxon>
        <taxon>Rhodanobacter</taxon>
    </lineage>
</organism>
<reference evidence="1 2" key="1">
    <citation type="submission" date="2018-05" db="EMBL/GenBank/DDBJ databases">
        <title>Draft genome sequence of Rhodanobacter denitrificans Yn1 isolated from gold copper mine.</title>
        <authorList>
            <person name="Yang N."/>
            <person name="Mazhar H.S."/>
            <person name="Rensing C."/>
        </authorList>
    </citation>
    <scope>NUCLEOTIDE SEQUENCE [LARGE SCALE GENOMIC DNA]</scope>
    <source>
        <strain evidence="1 2">Yn1</strain>
    </source>
</reference>
<evidence type="ECO:0000313" key="1">
    <source>
        <dbReference type="EMBL" id="RCS28852.1"/>
    </source>
</evidence>
<evidence type="ECO:0000313" key="2">
    <source>
        <dbReference type="Proteomes" id="UP000252387"/>
    </source>
</evidence>
<protein>
    <submittedName>
        <fullName evidence="1">Uncharacterized protein</fullName>
    </submittedName>
</protein>
<name>A0A368KA89_9GAMM</name>
<dbReference type="AlphaFoldDB" id="A0A368KA89"/>